<organism evidence="1">
    <name type="scientific">Riboviria sp</name>
    <dbReference type="NCBI Taxonomy" id="2585031"/>
    <lineage>
        <taxon>Viruses</taxon>
        <taxon>Riboviria</taxon>
    </lineage>
</organism>
<reference evidence="1" key="1">
    <citation type="submission" date="2019-05" db="EMBL/GenBank/DDBJ databases">
        <title>Metatranscriptomic reconstruction reveals RNA viruses with the potential to shape carbon cycling in soil.</title>
        <authorList>
            <person name="Starr E.P."/>
            <person name="Nuccio E."/>
            <person name="Pett-Ridge J."/>
            <person name="Banfield J.F."/>
            <person name="Firestone M.K."/>
        </authorList>
    </citation>
    <scope>NUCLEOTIDE SEQUENCE</scope>
    <source>
        <strain evidence="1">H3_Bulk_41_scaffold_15426</strain>
    </source>
</reference>
<proteinExistence type="predicted"/>
<name>A0A514D298_9VIRU</name>
<protein>
    <submittedName>
        <fullName evidence="1">Uncharacterized protein</fullName>
    </submittedName>
</protein>
<dbReference type="EMBL" id="MN033595">
    <property type="protein sequence ID" value="QDH87741.1"/>
    <property type="molecule type" value="Genomic_DNA"/>
</dbReference>
<sequence length="68" mass="7516">MILESRDPSAQNKWLNYLGLLQHAKHDTPEAMDVARSASVHMAPELFKTSLPVALRGMFPTFFGGLSS</sequence>
<evidence type="ECO:0000313" key="1">
    <source>
        <dbReference type="EMBL" id="QDH87741.1"/>
    </source>
</evidence>
<accession>A0A514D298</accession>
<gene>
    <name evidence="1" type="ORF">H3Bulk4115426_000002</name>
</gene>